<accession>A0A5M3M7C8</accession>
<gene>
    <name evidence="1" type="ORF">CONPUDRAFT_85660</name>
</gene>
<dbReference type="Proteomes" id="UP000053558">
    <property type="component" value="Unassembled WGS sequence"/>
</dbReference>
<sequence>MFRYTWFVKPISWNAGGMRAGDGGPHLELAMNEVWNGLDPHRLNVWTFEPLAEIVAVREQQRLVDDFKPMRKGLYV</sequence>
<dbReference type="RefSeq" id="XP_007775018.1">
    <property type="nucleotide sequence ID" value="XM_007776828.1"/>
</dbReference>
<dbReference type="GeneID" id="19210995"/>
<dbReference type="KEGG" id="cput:CONPUDRAFT_85660"/>
<name>A0A5M3M7C8_CONPW</name>
<evidence type="ECO:0000313" key="1">
    <source>
        <dbReference type="EMBL" id="EIW74967.1"/>
    </source>
</evidence>
<organism evidence="1 2">
    <name type="scientific">Coniophora puteana (strain RWD-64-598)</name>
    <name type="common">Brown rot fungus</name>
    <dbReference type="NCBI Taxonomy" id="741705"/>
    <lineage>
        <taxon>Eukaryota</taxon>
        <taxon>Fungi</taxon>
        <taxon>Dikarya</taxon>
        <taxon>Basidiomycota</taxon>
        <taxon>Agaricomycotina</taxon>
        <taxon>Agaricomycetes</taxon>
        <taxon>Agaricomycetidae</taxon>
        <taxon>Boletales</taxon>
        <taxon>Coniophorineae</taxon>
        <taxon>Coniophoraceae</taxon>
        <taxon>Coniophora</taxon>
    </lineage>
</organism>
<evidence type="ECO:0000313" key="2">
    <source>
        <dbReference type="Proteomes" id="UP000053558"/>
    </source>
</evidence>
<comment type="caution">
    <text evidence="1">The sequence shown here is derived from an EMBL/GenBank/DDBJ whole genome shotgun (WGS) entry which is preliminary data.</text>
</comment>
<dbReference type="EMBL" id="JH711590">
    <property type="protein sequence ID" value="EIW74967.1"/>
    <property type="molecule type" value="Genomic_DNA"/>
</dbReference>
<keyword evidence="2" id="KW-1185">Reference proteome</keyword>
<proteinExistence type="predicted"/>
<dbReference type="AlphaFoldDB" id="A0A5M3M7C8"/>
<reference evidence="2" key="1">
    <citation type="journal article" date="2012" name="Science">
        <title>The Paleozoic origin of enzymatic lignin decomposition reconstructed from 31 fungal genomes.</title>
        <authorList>
            <person name="Floudas D."/>
            <person name="Binder M."/>
            <person name="Riley R."/>
            <person name="Barry K."/>
            <person name="Blanchette R.A."/>
            <person name="Henrissat B."/>
            <person name="Martinez A.T."/>
            <person name="Otillar R."/>
            <person name="Spatafora J.W."/>
            <person name="Yadav J.S."/>
            <person name="Aerts A."/>
            <person name="Benoit I."/>
            <person name="Boyd A."/>
            <person name="Carlson A."/>
            <person name="Copeland A."/>
            <person name="Coutinho P.M."/>
            <person name="de Vries R.P."/>
            <person name="Ferreira P."/>
            <person name="Findley K."/>
            <person name="Foster B."/>
            <person name="Gaskell J."/>
            <person name="Glotzer D."/>
            <person name="Gorecki P."/>
            <person name="Heitman J."/>
            <person name="Hesse C."/>
            <person name="Hori C."/>
            <person name="Igarashi K."/>
            <person name="Jurgens J.A."/>
            <person name="Kallen N."/>
            <person name="Kersten P."/>
            <person name="Kohler A."/>
            <person name="Kuees U."/>
            <person name="Kumar T.K.A."/>
            <person name="Kuo A."/>
            <person name="LaButti K."/>
            <person name="Larrondo L.F."/>
            <person name="Lindquist E."/>
            <person name="Ling A."/>
            <person name="Lombard V."/>
            <person name="Lucas S."/>
            <person name="Lundell T."/>
            <person name="Martin R."/>
            <person name="McLaughlin D.J."/>
            <person name="Morgenstern I."/>
            <person name="Morin E."/>
            <person name="Murat C."/>
            <person name="Nagy L.G."/>
            <person name="Nolan M."/>
            <person name="Ohm R.A."/>
            <person name="Patyshakuliyeva A."/>
            <person name="Rokas A."/>
            <person name="Ruiz-Duenas F.J."/>
            <person name="Sabat G."/>
            <person name="Salamov A."/>
            <person name="Samejima M."/>
            <person name="Schmutz J."/>
            <person name="Slot J.C."/>
            <person name="St John F."/>
            <person name="Stenlid J."/>
            <person name="Sun H."/>
            <person name="Sun S."/>
            <person name="Syed K."/>
            <person name="Tsang A."/>
            <person name="Wiebenga A."/>
            <person name="Young D."/>
            <person name="Pisabarro A."/>
            <person name="Eastwood D.C."/>
            <person name="Martin F."/>
            <person name="Cullen D."/>
            <person name="Grigoriev I.V."/>
            <person name="Hibbett D.S."/>
        </authorList>
    </citation>
    <scope>NUCLEOTIDE SEQUENCE [LARGE SCALE GENOMIC DNA]</scope>
    <source>
        <strain evidence="2">RWD-64-598 SS2</strain>
    </source>
</reference>
<protein>
    <submittedName>
        <fullName evidence="1">Uncharacterized protein</fullName>
    </submittedName>
</protein>